<dbReference type="AlphaFoldDB" id="A0A4Y4DRG3"/>
<gene>
    <name evidence="1" type="ORF">AUR04nite_17270</name>
</gene>
<comment type="caution">
    <text evidence="1">The sequence shown here is derived from an EMBL/GenBank/DDBJ whole genome shotgun (WGS) entry which is preliminary data.</text>
</comment>
<sequence>MSQGYFAVLIDPIVADAKLAITGHLNEVGTCFEGAVVPLFWRVSIQCPVRPLGVVHVPKFVQDRLQLFDRFRWRAGIDP</sequence>
<name>A0A4Y4DRG3_GLUUR</name>
<accession>A0A4Y4DRG3</accession>
<protein>
    <submittedName>
        <fullName evidence="1">Uncharacterized protein</fullName>
    </submittedName>
</protein>
<organism evidence="1 2">
    <name type="scientific">Glutamicibacter uratoxydans</name>
    <name type="common">Arthrobacter uratoxydans</name>
    <dbReference type="NCBI Taxonomy" id="43667"/>
    <lineage>
        <taxon>Bacteria</taxon>
        <taxon>Bacillati</taxon>
        <taxon>Actinomycetota</taxon>
        <taxon>Actinomycetes</taxon>
        <taxon>Micrococcales</taxon>
        <taxon>Micrococcaceae</taxon>
        <taxon>Glutamicibacter</taxon>
    </lineage>
</organism>
<dbReference type="Proteomes" id="UP000316612">
    <property type="component" value="Unassembled WGS sequence"/>
</dbReference>
<dbReference type="EMBL" id="BJNY01000009">
    <property type="protein sequence ID" value="GED06195.1"/>
    <property type="molecule type" value="Genomic_DNA"/>
</dbReference>
<evidence type="ECO:0000313" key="1">
    <source>
        <dbReference type="EMBL" id="GED06195.1"/>
    </source>
</evidence>
<reference evidence="1 2" key="1">
    <citation type="submission" date="2019-06" db="EMBL/GenBank/DDBJ databases">
        <title>Whole genome shotgun sequence of Glutamicibacter uratoxydans NBRC 15515.</title>
        <authorList>
            <person name="Hosoyama A."/>
            <person name="Uohara A."/>
            <person name="Ohji S."/>
            <person name="Ichikawa N."/>
        </authorList>
    </citation>
    <scope>NUCLEOTIDE SEQUENCE [LARGE SCALE GENOMIC DNA]</scope>
    <source>
        <strain evidence="1 2">NBRC 15515</strain>
    </source>
</reference>
<evidence type="ECO:0000313" key="2">
    <source>
        <dbReference type="Proteomes" id="UP000316612"/>
    </source>
</evidence>
<keyword evidence="2" id="KW-1185">Reference proteome</keyword>
<proteinExistence type="predicted"/>